<name>A0A656ILG9_SALE2</name>
<dbReference type="EMBL" id="ATFT01000031">
    <property type="protein sequence ID" value="EPI71441.1"/>
    <property type="molecule type" value="Genomic_DNA"/>
</dbReference>
<dbReference type="AlphaFoldDB" id="A0A656ILG9"/>
<gene>
    <name evidence="1" type="ORF">A673_01760</name>
</gene>
<dbReference type="Proteomes" id="UP000014535">
    <property type="component" value="Unassembled WGS sequence"/>
</dbReference>
<reference evidence="1 2" key="1">
    <citation type="submission" date="2013-04" db="EMBL/GenBank/DDBJ databases">
        <authorList>
            <person name="McClelland M."/>
            <person name="Porwollik S."/>
            <person name="Desai P."/>
            <person name="Cheng P."/>
            <person name="Wollam A."/>
            <person name="Pepin K."/>
            <person name="Palsikar V.B."/>
            <person name="Fulton L."/>
            <person name="Fulton R."/>
            <person name="Delehaunty K."/>
            <person name="Fronick C."/>
            <person name="Godfrey J."/>
            <person name="Waligorski J."/>
            <person name="Appelbaum E."/>
            <person name="Tomlinson C."/>
            <person name="Warren W."/>
            <person name="Sodergren E."/>
            <person name="Weinstock G."/>
            <person name="Wilson R.K."/>
        </authorList>
    </citation>
    <scope>NUCLEOTIDE SEQUENCE [LARGE SCALE GENOMIC DNA]</scope>
    <source>
        <strain evidence="1 2">2009K0958</strain>
    </source>
</reference>
<evidence type="ECO:0000313" key="1">
    <source>
        <dbReference type="EMBL" id="EPI71441.1"/>
    </source>
</evidence>
<organism evidence="1 2">
    <name type="scientific">Salmonella enteritidis (strain 2009K0958)</name>
    <dbReference type="NCBI Taxonomy" id="1192586"/>
    <lineage>
        <taxon>Bacteria</taxon>
        <taxon>Pseudomonadati</taxon>
        <taxon>Pseudomonadota</taxon>
        <taxon>Gammaproteobacteria</taxon>
        <taxon>Enterobacterales</taxon>
        <taxon>Enterobacteriaceae</taxon>
        <taxon>Salmonella</taxon>
    </lineage>
</organism>
<protein>
    <submittedName>
        <fullName evidence="1">Uncharacterized protein</fullName>
    </submittedName>
</protein>
<comment type="caution">
    <text evidence="1">The sequence shown here is derived from an EMBL/GenBank/DDBJ whole genome shotgun (WGS) entry which is preliminary data.</text>
</comment>
<evidence type="ECO:0000313" key="2">
    <source>
        <dbReference type="Proteomes" id="UP000014535"/>
    </source>
</evidence>
<proteinExistence type="predicted"/>
<sequence length="40" mass="4474">MRQFRLLLATVGTISGFTVYHRYFSLSGFSIAFLKGASDD</sequence>
<accession>A0A656ILG9</accession>